<dbReference type="KEGG" id="taer:GT409_05050"/>
<dbReference type="RefSeq" id="WP_160627552.1">
    <property type="nucleotide sequence ID" value="NZ_CP047593.1"/>
</dbReference>
<organism evidence="6 7">
    <name type="scientific">Tichowtungia aerotolerans</name>
    <dbReference type="NCBI Taxonomy" id="2697043"/>
    <lineage>
        <taxon>Bacteria</taxon>
        <taxon>Pseudomonadati</taxon>
        <taxon>Kiritimatiellota</taxon>
        <taxon>Tichowtungiia</taxon>
        <taxon>Tichowtungiales</taxon>
        <taxon>Tichowtungiaceae</taxon>
        <taxon>Tichowtungia</taxon>
    </lineage>
</organism>
<dbReference type="InterPro" id="IPR000917">
    <property type="entry name" value="Sulfatase_N"/>
</dbReference>
<evidence type="ECO:0000313" key="6">
    <source>
        <dbReference type="EMBL" id="QHI68842.1"/>
    </source>
</evidence>
<keyword evidence="3 6" id="KW-0378">Hydrolase</keyword>
<dbReference type="GO" id="GO:0004065">
    <property type="term" value="F:arylsulfatase activity"/>
    <property type="evidence" value="ECO:0007669"/>
    <property type="project" value="TreeGrafter"/>
</dbReference>
<dbReference type="InterPro" id="IPR024607">
    <property type="entry name" value="Sulfatase_CS"/>
</dbReference>
<keyword evidence="6" id="KW-0808">Transferase</keyword>
<dbReference type="PANTHER" id="PTHR42693:SF33">
    <property type="entry name" value="ARYLSULFATASE"/>
    <property type="match status" value="1"/>
</dbReference>
<dbReference type="InterPro" id="IPR017850">
    <property type="entry name" value="Alkaline_phosphatase_core_sf"/>
</dbReference>
<dbReference type="Proteomes" id="UP000464954">
    <property type="component" value="Chromosome"/>
</dbReference>
<dbReference type="InterPro" id="IPR050738">
    <property type="entry name" value="Sulfatase"/>
</dbReference>
<feature type="domain" description="Sulfatase N-terminal" evidence="5">
    <location>
        <begin position="42"/>
        <end position="371"/>
    </location>
</feature>
<gene>
    <name evidence="6" type="ORF">GT409_05050</name>
</gene>
<accession>A0A6P1M481</accession>
<dbReference type="SUPFAM" id="SSF53649">
    <property type="entry name" value="Alkaline phosphatase-like"/>
    <property type="match status" value="1"/>
</dbReference>
<evidence type="ECO:0000256" key="4">
    <source>
        <dbReference type="ARBA" id="ARBA00022837"/>
    </source>
</evidence>
<evidence type="ECO:0000256" key="2">
    <source>
        <dbReference type="ARBA" id="ARBA00022723"/>
    </source>
</evidence>
<keyword evidence="2" id="KW-0479">Metal-binding</keyword>
<dbReference type="Gene3D" id="3.40.720.10">
    <property type="entry name" value="Alkaline Phosphatase, subunit A"/>
    <property type="match status" value="1"/>
</dbReference>
<dbReference type="EMBL" id="CP047593">
    <property type="protein sequence ID" value="QHI68842.1"/>
    <property type="molecule type" value="Genomic_DNA"/>
</dbReference>
<dbReference type="Pfam" id="PF00884">
    <property type="entry name" value="Sulfatase"/>
    <property type="match status" value="1"/>
</dbReference>
<proteinExistence type="inferred from homology"/>
<dbReference type="InterPro" id="IPR006311">
    <property type="entry name" value="TAT_signal"/>
</dbReference>
<dbReference type="GO" id="GO:0016740">
    <property type="term" value="F:transferase activity"/>
    <property type="evidence" value="ECO:0007669"/>
    <property type="project" value="UniProtKB-KW"/>
</dbReference>
<dbReference type="GO" id="GO:0046872">
    <property type="term" value="F:metal ion binding"/>
    <property type="evidence" value="ECO:0007669"/>
    <property type="project" value="UniProtKB-KW"/>
</dbReference>
<reference evidence="6 7" key="1">
    <citation type="submission" date="2020-01" db="EMBL/GenBank/DDBJ databases">
        <title>Ponticoccus aerotolerans gen. nov., sp. nov., an anaerobic bacterium and proposal of Ponticoccusceae fam. nov., Ponticoccusles ord. nov. and Ponticoccuse classis nov. in the phylum Kiritimatiellaeota.</title>
        <authorList>
            <person name="Zhou L.Y."/>
            <person name="Du Z.J."/>
        </authorList>
    </citation>
    <scope>NUCLEOTIDE SEQUENCE [LARGE SCALE GENOMIC DNA]</scope>
    <source>
        <strain evidence="6 7">S-5007</strain>
    </source>
</reference>
<dbReference type="PROSITE" id="PS51318">
    <property type="entry name" value="TAT"/>
    <property type="match status" value="1"/>
</dbReference>
<protein>
    <submittedName>
        <fullName evidence="6">Sulfatase-like hydrolase/transferase</fullName>
    </submittedName>
</protein>
<comment type="similarity">
    <text evidence="1">Belongs to the sulfatase family.</text>
</comment>
<evidence type="ECO:0000256" key="1">
    <source>
        <dbReference type="ARBA" id="ARBA00008779"/>
    </source>
</evidence>
<dbReference type="PROSITE" id="PS00149">
    <property type="entry name" value="SULFATASE_2"/>
    <property type="match status" value="1"/>
</dbReference>
<evidence type="ECO:0000256" key="3">
    <source>
        <dbReference type="ARBA" id="ARBA00022801"/>
    </source>
</evidence>
<evidence type="ECO:0000313" key="7">
    <source>
        <dbReference type="Proteomes" id="UP000464954"/>
    </source>
</evidence>
<dbReference type="AlphaFoldDB" id="A0A6P1M481"/>
<keyword evidence="4" id="KW-0106">Calcium</keyword>
<evidence type="ECO:0000259" key="5">
    <source>
        <dbReference type="Pfam" id="PF00884"/>
    </source>
</evidence>
<dbReference type="PANTHER" id="PTHR42693">
    <property type="entry name" value="ARYLSULFATASE FAMILY MEMBER"/>
    <property type="match status" value="1"/>
</dbReference>
<keyword evidence="7" id="KW-1185">Reference proteome</keyword>
<name>A0A6P1M481_9BACT</name>
<sequence>MSDKQQFEMSRRSFLGTGSAALGAGSLFYPSNARGQARAGVPNIIFIHVDQMSLLDSIGAYGAEYVHTPGVDRIVRNGTSFMQSFSTDPVCCPARTAWWSGMYSSENGVIINNTPCHSDTPDLSPLLQQGGYNTYYVGKWHVPGKAVRQLFHVLHEGSWWGELTDQAVTRSARAFLRNYNDRQPFFLSVGYLNPHDICITPSSEYERAEKTNGKRVPRYVQEKILSDDEIPPLPEAHEYDRRELSIQVVTHRGRIDVPKFSDWSDDLWRIHRYNYHRLIEMVDHEIELLLNELDHSAWRENTLIVFSSDHGEGMARHWGIGKSTFYEEVVKVPFVVATLGDVLSVRKNVQDTKHLVSGIDFGRTICDYAGVDASALPHGRSLRPLVDGTDPSSWREYVYAECSAYAHMISDGRFKYIRGYEEEGDVTGLPPSRKTHPVGVEQLFDLQADPGEQHNMAYDRFAQELLAKLRNAMDREEERILPLRPVPHSVGLNFMKTNAELIRKRNVPKTWPVS</sequence>